<dbReference type="GeneID" id="77331119"/>
<accession>A0ABN0PA73</accession>
<proteinExistence type="predicted"/>
<evidence type="ECO:0000313" key="1">
    <source>
        <dbReference type="EMBL" id="ERS92505.1"/>
    </source>
</evidence>
<dbReference type="CDD" id="cd00371">
    <property type="entry name" value="HMA"/>
    <property type="match status" value="1"/>
</dbReference>
<name>A0ABN0PA73_STASI</name>
<dbReference type="SUPFAM" id="SSF55008">
    <property type="entry name" value="HMA, heavy metal-associated domain"/>
    <property type="match status" value="1"/>
</dbReference>
<dbReference type="InterPro" id="IPR036163">
    <property type="entry name" value="HMA_dom_sf"/>
</dbReference>
<comment type="caution">
    <text evidence="1">The sequence shown here is derived from an EMBL/GenBank/DDBJ whole genome shotgun (WGS) entry which is preliminary data.</text>
</comment>
<dbReference type="InterPro" id="IPR006121">
    <property type="entry name" value="HMA_dom"/>
</dbReference>
<dbReference type="Gene3D" id="3.30.70.100">
    <property type="match status" value="1"/>
</dbReference>
<keyword evidence="2" id="KW-1185">Reference proteome</keyword>
<dbReference type="RefSeq" id="WP_002481764.1">
    <property type="nucleotide sequence ID" value="NZ_AXDY01000013.1"/>
</dbReference>
<dbReference type="NCBIfam" id="NF047536">
    <property type="entry name" value="Cu_chaper_CsoZ"/>
    <property type="match status" value="1"/>
</dbReference>
<evidence type="ECO:0008006" key="3">
    <source>
        <dbReference type="Google" id="ProtNLM"/>
    </source>
</evidence>
<sequence>MHSSVIQISGMETEEQQHILQEHLQQMIGMSEVQVDLKSQEVKASYQTPISLNNLEKEIYDQGYQILN</sequence>
<gene>
    <name evidence="1" type="ORF">SSIM_11550</name>
</gene>
<evidence type="ECO:0000313" key="2">
    <source>
        <dbReference type="Proteomes" id="UP000017131"/>
    </source>
</evidence>
<dbReference type="EMBL" id="AXDY01000013">
    <property type="protein sequence ID" value="ERS92505.1"/>
    <property type="molecule type" value="Genomic_DNA"/>
</dbReference>
<organism evidence="1 2">
    <name type="scientific">Staphylococcus simulans UMC-CNS-990</name>
    <dbReference type="NCBI Taxonomy" id="1405498"/>
    <lineage>
        <taxon>Bacteria</taxon>
        <taxon>Bacillati</taxon>
        <taxon>Bacillota</taxon>
        <taxon>Bacilli</taxon>
        <taxon>Bacillales</taxon>
        <taxon>Staphylococcaceae</taxon>
        <taxon>Staphylococcus</taxon>
    </lineage>
</organism>
<reference evidence="1 2" key="1">
    <citation type="journal article" date="2013" name="Genome Announc.">
        <title>Draft Genome Sequence of Staphylococcus simulans UMC-CNS-990, Isolated from a Case of Chronic Bovine Mastitis.</title>
        <authorList>
            <person name="Calcutt M.J."/>
            <person name="Foecking M.F."/>
            <person name="Hsieh H.Y."/>
            <person name="Perry J."/>
            <person name="Stewart G.C."/>
            <person name="Middleton J.R."/>
        </authorList>
    </citation>
    <scope>NUCLEOTIDE SEQUENCE [LARGE SCALE GENOMIC DNA]</scope>
    <source>
        <strain evidence="1 2">UMC-CNS-990</strain>
    </source>
</reference>
<protein>
    <recommendedName>
        <fullName evidence="3">HMA domain-containing protein</fullName>
    </recommendedName>
</protein>
<dbReference type="Proteomes" id="UP000017131">
    <property type="component" value="Unassembled WGS sequence"/>
</dbReference>